<dbReference type="AlphaFoldDB" id="A0AAP2W6D0"/>
<sequence length="59" mass="6991">MSKLDKRVKRISRTDAFLNLSKVERQKFENAVEHAESLEQLPDRFRNIILSGERELQGY</sequence>
<gene>
    <name evidence="1" type="ORF">CUJ83_09095</name>
</gene>
<accession>A0AAP2W6D0</accession>
<dbReference type="Proteomes" id="UP001320159">
    <property type="component" value="Unassembled WGS sequence"/>
</dbReference>
<organism evidence="1 2">
    <name type="scientific">Methanooceanicella nereidis</name>
    <dbReference type="NCBI Taxonomy" id="2052831"/>
    <lineage>
        <taxon>Archaea</taxon>
        <taxon>Methanobacteriati</taxon>
        <taxon>Methanobacteriota</taxon>
        <taxon>Stenosarchaea group</taxon>
        <taxon>Methanomicrobia</taxon>
        <taxon>Methanocellales</taxon>
        <taxon>Methanocellaceae</taxon>
        <taxon>Methanooceanicella</taxon>
    </lineage>
</organism>
<comment type="caution">
    <text evidence="1">The sequence shown here is derived from an EMBL/GenBank/DDBJ whole genome shotgun (WGS) entry which is preliminary data.</text>
</comment>
<reference evidence="1 2" key="1">
    <citation type="submission" date="2017-11" db="EMBL/GenBank/DDBJ databases">
        <title>Isolation and Characterization of Family Methanocellaceae Species from Potential Methane Hydrate Area Offshore Southwestern Taiwan.</title>
        <authorList>
            <person name="Zhang W.-L."/>
            <person name="Chen W.-C."/>
            <person name="Lai M.-C."/>
            <person name="Chen S.-C."/>
        </authorList>
    </citation>
    <scope>NUCLEOTIDE SEQUENCE [LARGE SCALE GENOMIC DNA]</scope>
    <source>
        <strain evidence="1 2">CWC-04</strain>
    </source>
</reference>
<name>A0AAP2W6D0_9EURY</name>
<evidence type="ECO:0000313" key="2">
    <source>
        <dbReference type="Proteomes" id="UP001320159"/>
    </source>
</evidence>
<proteinExistence type="predicted"/>
<dbReference type="EMBL" id="PGCK01000007">
    <property type="protein sequence ID" value="MCD1295152.1"/>
    <property type="molecule type" value="Genomic_DNA"/>
</dbReference>
<keyword evidence="2" id="KW-1185">Reference proteome</keyword>
<dbReference type="RefSeq" id="WP_230742002.1">
    <property type="nucleotide sequence ID" value="NZ_PGCK01000007.1"/>
</dbReference>
<protein>
    <submittedName>
        <fullName evidence="1">Uncharacterized protein</fullName>
    </submittedName>
</protein>
<evidence type="ECO:0000313" key="1">
    <source>
        <dbReference type="EMBL" id="MCD1295152.1"/>
    </source>
</evidence>